<dbReference type="FunFam" id="3.40.50.720:FF:000041">
    <property type="entry name" value="D-3-phosphoglycerate dehydrogenase"/>
    <property type="match status" value="1"/>
</dbReference>
<evidence type="ECO:0000256" key="12">
    <source>
        <dbReference type="RuleBase" id="RU003719"/>
    </source>
</evidence>
<evidence type="ECO:0000256" key="6">
    <source>
        <dbReference type="ARBA" id="ARBA00021582"/>
    </source>
</evidence>
<dbReference type="GO" id="GO:0004617">
    <property type="term" value="F:phosphoglycerate dehydrogenase activity"/>
    <property type="evidence" value="ECO:0007669"/>
    <property type="project" value="UniProtKB-EC"/>
</dbReference>
<dbReference type="CDD" id="cd04901">
    <property type="entry name" value="ACT_3PGDH"/>
    <property type="match status" value="1"/>
</dbReference>
<dbReference type="Pfam" id="PF02826">
    <property type="entry name" value="2-Hacid_dh_C"/>
    <property type="match status" value="1"/>
</dbReference>
<dbReference type="OrthoDB" id="9805416at2"/>
<dbReference type="InterPro" id="IPR036291">
    <property type="entry name" value="NAD(P)-bd_dom_sf"/>
</dbReference>
<dbReference type="SUPFAM" id="SSF52283">
    <property type="entry name" value="Formate/glycerate dehydrogenase catalytic domain-like"/>
    <property type="match status" value="1"/>
</dbReference>
<dbReference type="InterPro" id="IPR029753">
    <property type="entry name" value="D-isomer_DH_CS"/>
</dbReference>
<comment type="function">
    <text evidence="1">Catalyzes the reversible oxidation of 3-phospho-D-glycerate to 3-phosphonooxypyruvate, the first step of the phosphorylated L-serine biosynthesis pathway. Also catalyzes the reversible oxidation of 2-hydroxyglutarate to 2-oxoglutarate.</text>
</comment>
<sequence length="407" mass="44964">MVSYPKGKIKVLLLENIHKDAYELFHRDGFDVTLVKDAMEEAELIERIADVHVLGIRSKTNVTTKALENAKKLMTIGCFCIGTNQVELEEAEKRAVPVFNAPYSNTRSVAELVIAEIIMLARKASDQSRDVHLGKWNKIAKGCFEVRGKTLGIIGYGHIGSQVSVLAESMGMKVVFYDIISKLPLGNASSVHSYEELLKQSDFITFHVPETDETKNLFRKEHLNIVKPGAYLLNLSRGKVLEIDALVEGLKSGKLAGAGVDVFPEEPKSNDDPFVSPLQGLPNVILTPHIGGSTEEAQKNIGTEVAEKLLKYVNNGSTTFSVNFPNIELGSLKSGYHRILNIHQNQPGFLRDINSIISDLGGNILTQNLSTSSNIGYLSMEIDKNLGDELKDKIKAHKHSIRTRILY</sequence>
<dbReference type="PROSITE" id="PS00671">
    <property type="entry name" value="D_2_HYDROXYACID_DH_3"/>
    <property type="match status" value="1"/>
</dbReference>
<dbReference type="CDD" id="cd12176">
    <property type="entry name" value="PGDH_3"/>
    <property type="match status" value="1"/>
</dbReference>
<dbReference type="InterPro" id="IPR050418">
    <property type="entry name" value="D-iso_2-hydroxyacid_DH_PdxB"/>
</dbReference>
<dbReference type="EMBL" id="RQFP01000014">
    <property type="protein sequence ID" value="TGK91874.1"/>
    <property type="molecule type" value="Genomic_DNA"/>
</dbReference>
<dbReference type="Pfam" id="PF00389">
    <property type="entry name" value="2-Hacid_dh"/>
    <property type="match status" value="1"/>
</dbReference>
<dbReference type="GO" id="GO:0047545">
    <property type="term" value="F:(S)-2-hydroxyglutarate dehydrogenase activity"/>
    <property type="evidence" value="ECO:0007669"/>
    <property type="project" value="UniProtKB-ARBA"/>
</dbReference>
<dbReference type="GO" id="GO:0006564">
    <property type="term" value="P:L-serine biosynthetic process"/>
    <property type="evidence" value="ECO:0007669"/>
    <property type="project" value="UniProtKB-ARBA"/>
</dbReference>
<dbReference type="InterPro" id="IPR002912">
    <property type="entry name" value="ACT_dom"/>
</dbReference>
<feature type="domain" description="ACT" evidence="13">
    <location>
        <begin position="338"/>
        <end position="407"/>
    </location>
</feature>
<proteinExistence type="inferred from homology"/>
<dbReference type="Gene3D" id="3.30.70.260">
    <property type="match status" value="1"/>
</dbReference>
<comment type="catalytic activity">
    <reaction evidence="11">
        <text>(2R)-3-phosphoglycerate + NAD(+) = 3-phosphooxypyruvate + NADH + H(+)</text>
        <dbReference type="Rhea" id="RHEA:12641"/>
        <dbReference type="ChEBI" id="CHEBI:15378"/>
        <dbReference type="ChEBI" id="CHEBI:18110"/>
        <dbReference type="ChEBI" id="CHEBI:57540"/>
        <dbReference type="ChEBI" id="CHEBI:57945"/>
        <dbReference type="ChEBI" id="CHEBI:58272"/>
        <dbReference type="EC" id="1.1.1.95"/>
    </reaction>
</comment>
<dbReference type="EC" id="1.1.1.399" evidence="4"/>
<dbReference type="SUPFAM" id="SSF51735">
    <property type="entry name" value="NAD(P)-binding Rossmann-fold domains"/>
    <property type="match status" value="1"/>
</dbReference>
<comment type="caution">
    <text evidence="14">The sequence shown here is derived from an EMBL/GenBank/DDBJ whole genome shotgun (WGS) entry which is preliminary data.</text>
</comment>
<evidence type="ECO:0000313" key="15">
    <source>
        <dbReference type="Proteomes" id="UP000297891"/>
    </source>
</evidence>
<dbReference type="InterPro" id="IPR045865">
    <property type="entry name" value="ACT-like_dom_sf"/>
</dbReference>
<dbReference type="UniPathway" id="UPA00135">
    <property type="reaction ID" value="UER00196"/>
</dbReference>
<gene>
    <name evidence="14" type="ORF">EHQ30_16955</name>
</gene>
<evidence type="ECO:0000256" key="11">
    <source>
        <dbReference type="ARBA" id="ARBA00048731"/>
    </source>
</evidence>
<evidence type="ECO:0000256" key="10">
    <source>
        <dbReference type="ARBA" id="ARBA00048126"/>
    </source>
</evidence>
<evidence type="ECO:0000256" key="4">
    <source>
        <dbReference type="ARBA" id="ARBA00013001"/>
    </source>
</evidence>
<dbReference type="AlphaFoldDB" id="A0A2M9Y1E1"/>
<dbReference type="InterPro" id="IPR006140">
    <property type="entry name" value="D-isomer_DH_NAD-bd"/>
</dbReference>
<evidence type="ECO:0000256" key="2">
    <source>
        <dbReference type="ARBA" id="ARBA00005216"/>
    </source>
</evidence>
<comment type="similarity">
    <text evidence="3 12">Belongs to the D-isomer specific 2-hydroxyacid dehydrogenase family.</text>
</comment>
<evidence type="ECO:0000256" key="3">
    <source>
        <dbReference type="ARBA" id="ARBA00005854"/>
    </source>
</evidence>
<organism evidence="14 15">
    <name type="scientific">Leptospira brenneri</name>
    <dbReference type="NCBI Taxonomy" id="2023182"/>
    <lineage>
        <taxon>Bacteria</taxon>
        <taxon>Pseudomonadati</taxon>
        <taxon>Spirochaetota</taxon>
        <taxon>Spirochaetia</taxon>
        <taxon>Leptospirales</taxon>
        <taxon>Leptospiraceae</taxon>
        <taxon>Leptospira</taxon>
    </lineage>
</organism>
<evidence type="ECO:0000256" key="9">
    <source>
        <dbReference type="ARBA" id="ARBA00030455"/>
    </source>
</evidence>
<dbReference type="NCBIfam" id="NF008759">
    <property type="entry name" value="PRK11790.1"/>
    <property type="match status" value="1"/>
</dbReference>
<evidence type="ECO:0000256" key="8">
    <source>
        <dbReference type="ARBA" id="ARBA00023027"/>
    </source>
</evidence>
<dbReference type="PANTHER" id="PTHR43761:SF1">
    <property type="entry name" value="D-ISOMER SPECIFIC 2-HYDROXYACID DEHYDROGENASE CATALYTIC DOMAIN-CONTAINING PROTEIN-RELATED"/>
    <property type="match status" value="1"/>
</dbReference>
<dbReference type="PANTHER" id="PTHR43761">
    <property type="entry name" value="D-ISOMER SPECIFIC 2-HYDROXYACID DEHYDROGENASE FAMILY PROTEIN (AFU_ORTHOLOGUE AFUA_1G13630)"/>
    <property type="match status" value="1"/>
</dbReference>
<keyword evidence="8" id="KW-0520">NAD</keyword>
<dbReference type="GO" id="GO:0051287">
    <property type="term" value="F:NAD binding"/>
    <property type="evidence" value="ECO:0007669"/>
    <property type="project" value="InterPro"/>
</dbReference>
<evidence type="ECO:0000256" key="1">
    <source>
        <dbReference type="ARBA" id="ARBA00003800"/>
    </source>
</evidence>
<accession>A0A2M9Y1E1</accession>
<keyword evidence="7 12" id="KW-0560">Oxidoreductase</keyword>
<comment type="pathway">
    <text evidence="2">Amino-acid biosynthesis; L-serine biosynthesis; L-serine from 3-phospho-D-glycerate: step 1/3.</text>
</comment>
<evidence type="ECO:0000259" key="13">
    <source>
        <dbReference type="PROSITE" id="PS51671"/>
    </source>
</evidence>
<comment type="catalytic activity">
    <reaction evidence="10">
        <text>(R)-2-hydroxyglutarate + NAD(+) = 2-oxoglutarate + NADH + H(+)</text>
        <dbReference type="Rhea" id="RHEA:49612"/>
        <dbReference type="ChEBI" id="CHEBI:15378"/>
        <dbReference type="ChEBI" id="CHEBI:15801"/>
        <dbReference type="ChEBI" id="CHEBI:16810"/>
        <dbReference type="ChEBI" id="CHEBI:57540"/>
        <dbReference type="ChEBI" id="CHEBI:57945"/>
        <dbReference type="EC" id="1.1.1.399"/>
    </reaction>
</comment>
<evidence type="ECO:0000256" key="7">
    <source>
        <dbReference type="ARBA" id="ARBA00023002"/>
    </source>
</evidence>
<dbReference type="PROSITE" id="PS00065">
    <property type="entry name" value="D_2_HYDROXYACID_DH_1"/>
    <property type="match status" value="1"/>
</dbReference>
<dbReference type="InterPro" id="IPR029752">
    <property type="entry name" value="D-isomer_DH_CS1"/>
</dbReference>
<evidence type="ECO:0000313" key="14">
    <source>
        <dbReference type="EMBL" id="TGK91874.1"/>
    </source>
</evidence>
<keyword evidence="15" id="KW-1185">Reference proteome</keyword>
<dbReference type="RefSeq" id="WP_100790715.1">
    <property type="nucleotide sequence ID" value="NZ_NPDQ01000004.1"/>
</dbReference>
<dbReference type="SUPFAM" id="SSF55021">
    <property type="entry name" value="ACT-like"/>
    <property type="match status" value="1"/>
</dbReference>
<protein>
    <recommendedName>
        <fullName evidence="6">D-3-phosphoglycerate dehydrogenase</fullName>
        <ecNumber evidence="4">1.1.1.399</ecNumber>
        <ecNumber evidence="5">1.1.1.95</ecNumber>
    </recommendedName>
    <alternativeName>
        <fullName evidence="9">2-oxoglutarate reductase</fullName>
    </alternativeName>
</protein>
<dbReference type="Gene3D" id="3.40.50.720">
    <property type="entry name" value="NAD(P)-binding Rossmann-like Domain"/>
    <property type="match status" value="2"/>
</dbReference>
<dbReference type="InterPro" id="IPR006139">
    <property type="entry name" value="D-isomer_2_OHA_DH_cat_dom"/>
</dbReference>
<reference evidence="14" key="1">
    <citation type="journal article" date="2019" name="PLoS Negl. Trop. Dis.">
        <title>Revisiting the worldwide diversity of Leptospira species in the environment.</title>
        <authorList>
            <person name="Vincent A.T."/>
            <person name="Schiettekatte O."/>
            <person name="Bourhy P."/>
            <person name="Veyrier F.J."/>
            <person name="Picardeau M."/>
        </authorList>
    </citation>
    <scope>NUCLEOTIDE SEQUENCE [LARGE SCALE GENOMIC DNA]</scope>
    <source>
        <strain evidence="14">201800277</strain>
    </source>
</reference>
<dbReference type="EC" id="1.1.1.95" evidence="5"/>
<evidence type="ECO:0000256" key="5">
    <source>
        <dbReference type="ARBA" id="ARBA00013143"/>
    </source>
</evidence>
<dbReference type="PROSITE" id="PS51671">
    <property type="entry name" value="ACT"/>
    <property type="match status" value="1"/>
</dbReference>
<dbReference type="Proteomes" id="UP000297891">
    <property type="component" value="Unassembled WGS sequence"/>
</dbReference>
<name>A0A2M9Y1E1_9LEPT</name>